<evidence type="ECO:0000256" key="2">
    <source>
        <dbReference type="ARBA" id="ARBA00017823"/>
    </source>
</evidence>
<keyword evidence="5" id="KW-0805">Transcription regulation</keyword>
<name>A0A512AQ18_9SPHN</name>
<keyword evidence="4" id="KW-1005">Bacterial flagellum biogenesis</keyword>
<feature type="region of interest" description="Disordered" evidence="9">
    <location>
        <begin position="1"/>
        <end position="34"/>
    </location>
</feature>
<dbReference type="NCBIfam" id="TIGR03824">
    <property type="entry name" value="FlgM_jcvi"/>
    <property type="match status" value="1"/>
</dbReference>
<comment type="similarity">
    <text evidence="1">Belongs to the FlgM family.</text>
</comment>
<keyword evidence="6" id="KW-0804">Transcription</keyword>
<dbReference type="GO" id="GO:0045892">
    <property type="term" value="P:negative regulation of DNA-templated transcription"/>
    <property type="evidence" value="ECO:0007669"/>
    <property type="project" value="InterPro"/>
</dbReference>
<dbReference type="InterPro" id="IPR007412">
    <property type="entry name" value="FlgM"/>
</dbReference>
<evidence type="ECO:0000313" key="12">
    <source>
        <dbReference type="Proteomes" id="UP000321464"/>
    </source>
</evidence>
<dbReference type="RefSeq" id="WP_147161098.1">
    <property type="nucleotide sequence ID" value="NZ_BJYR01000026.1"/>
</dbReference>
<dbReference type="InterPro" id="IPR035890">
    <property type="entry name" value="Anti-sigma-28_factor_FlgM_sf"/>
</dbReference>
<dbReference type="OrthoDB" id="7392062at2"/>
<dbReference type="Proteomes" id="UP000321464">
    <property type="component" value="Unassembled WGS sequence"/>
</dbReference>
<evidence type="ECO:0000256" key="3">
    <source>
        <dbReference type="ARBA" id="ARBA00022491"/>
    </source>
</evidence>
<feature type="domain" description="Anti-sigma-28 factor FlgM C-terminal" evidence="10">
    <location>
        <begin position="55"/>
        <end position="94"/>
    </location>
</feature>
<protein>
    <recommendedName>
        <fullName evidence="2">Negative regulator of flagellin synthesis</fullName>
    </recommendedName>
    <alternativeName>
        <fullName evidence="8">Anti-sigma-28 factor</fullName>
    </alternativeName>
</protein>
<dbReference type="GO" id="GO:0044781">
    <property type="term" value="P:bacterial-type flagellum organization"/>
    <property type="evidence" value="ECO:0007669"/>
    <property type="project" value="UniProtKB-KW"/>
</dbReference>
<evidence type="ECO:0000256" key="9">
    <source>
        <dbReference type="SAM" id="MobiDB-lite"/>
    </source>
</evidence>
<dbReference type="EMBL" id="BJYR01000026">
    <property type="protein sequence ID" value="GEO01782.1"/>
    <property type="molecule type" value="Genomic_DNA"/>
</dbReference>
<feature type="compositionally biased region" description="Polar residues" evidence="9">
    <location>
        <begin position="15"/>
        <end position="31"/>
    </location>
</feature>
<evidence type="ECO:0000256" key="4">
    <source>
        <dbReference type="ARBA" id="ARBA00022795"/>
    </source>
</evidence>
<dbReference type="AlphaFoldDB" id="A0A512AQ18"/>
<sequence>MSSFEIGASRPVSAAPNTGQVTNVGQGSKPVQTEAAVETAKAPAAAAAAPQVETSDAVKAGAAPVDKERVATIRHAIETGTYPVLPTKIADAMIAAGMLLRSPK</sequence>
<reference evidence="11 12" key="1">
    <citation type="submission" date="2019-07" db="EMBL/GenBank/DDBJ databases">
        <title>Whole genome shotgun sequence of Novosphingobium sediminis NBRC 106119.</title>
        <authorList>
            <person name="Hosoyama A."/>
            <person name="Uohara A."/>
            <person name="Ohji S."/>
            <person name="Ichikawa N."/>
        </authorList>
    </citation>
    <scope>NUCLEOTIDE SEQUENCE [LARGE SCALE GENOMIC DNA]</scope>
    <source>
        <strain evidence="11 12">NBRC 106119</strain>
    </source>
</reference>
<gene>
    <name evidence="11" type="ORF">NSE01_36140</name>
</gene>
<evidence type="ECO:0000256" key="8">
    <source>
        <dbReference type="ARBA" id="ARBA00030117"/>
    </source>
</evidence>
<dbReference type="Pfam" id="PF04316">
    <property type="entry name" value="FlgM"/>
    <property type="match status" value="1"/>
</dbReference>
<accession>A0A512AQ18</accession>
<comment type="function">
    <text evidence="7">Responsible for the coupling of flagellin expression to flagellar assembly by preventing expression of the flagellin genes when a component of the middle class of proteins is defective. It negatively regulates flagellar genes by inhibiting the activity of FliA by directly binding to FliA.</text>
</comment>
<comment type="caution">
    <text evidence="11">The sequence shown here is derived from an EMBL/GenBank/DDBJ whole genome shotgun (WGS) entry which is preliminary data.</text>
</comment>
<evidence type="ECO:0000259" key="10">
    <source>
        <dbReference type="Pfam" id="PF04316"/>
    </source>
</evidence>
<proteinExistence type="inferred from homology"/>
<dbReference type="InterPro" id="IPR031316">
    <property type="entry name" value="FlgM_C"/>
</dbReference>
<evidence type="ECO:0000256" key="1">
    <source>
        <dbReference type="ARBA" id="ARBA00005322"/>
    </source>
</evidence>
<evidence type="ECO:0000313" key="11">
    <source>
        <dbReference type="EMBL" id="GEO01782.1"/>
    </source>
</evidence>
<evidence type="ECO:0000256" key="5">
    <source>
        <dbReference type="ARBA" id="ARBA00023015"/>
    </source>
</evidence>
<evidence type="ECO:0000256" key="6">
    <source>
        <dbReference type="ARBA" id="ARBA00023163"/>
    </source>
</evidence>
<keyword evidence="12" id="KW-1185">Reference proteome</keyword>
<keyword evidence="3" id="KW-0678">Repressor</keyword>
<organism evidence="11 12">
    <name type="scientific">Novosphingobium sediminis</name>
    <dbReference type="NCBI Taxonomy" id="707214"/>
    <lineage>
        <taxon>Bacteria</taxon>
        <taxon>Pseudomonadati</taxon>
        <taxon>Pseudomonadota</taxon>
        <taxon>Alphaproteobacteria</taxon>
        <taxon>Sphingomonadales</taxon>
        <taxon>Sphingomonadaceae</taxon>
        <taxon>Novosphingobium</taxon>
    </lineage>
</organism>
<evidence type="ECO:0000256" key="7">
    <source>
        <dbReference type="ARBA" id="ARBA00024739"/>
    </source>
</evidence>
<dbReference type="SUPFAM" id="SSF101498">
    <property type="entry name" value="Anti-sigma factor FlgM"/>
    <property type="match status" value="1"/>
</dbReference>